<feature type="compositionally biased region" description="Low complexity" evidence="1">
    <location>
        <begin position="8"/>
        <end position="21"/>
    </location>
</feature>
<dbReference type="AlphaFoldDB" id="A0A9P5E3U1"/>
<protein>
    <submittedName>
        <fullName evidence="2">Uncharacterized protein</fullName>
    </submittedName>
</protein>
<gene>
    <name evidence="2" type="ORF">FBEOM_2123</name>
</gene>
<evidence type="ECO:0000313" key="2">
    <source>
        <dbReference type="EMBL" id="KAF4343888.1"/>
    </source>
</evidence>
<dbReference type="Proteomes" id="UP000730481">
    <property type="component" value="Unassembled WGS sequence"/>
</dbReference>
<keyword evidence="3" id="KW-1185">Reference proteome</keyword>
<organism evidence="2 3">
    <name type="scientific">Fusarium beomiforme</name>
    <dbReference type="NCBI Taxonomy" id="44412"/>
    <lineage>
        <taxon>Eukaryota</taxon>
        <taxon>Fungi</taxon>
        <taxon>Dikarya</taxon>
        <taxon>Ascomycota</taxon>
        <taxon>Pezizomycotina</taxon>
        <taxon>Sordariomycetes</taxon>
        <taxon>Hypocreomycetidae</taxon>
        <taxon>Hypocreales</taxon>
        <taxon>Nectriaceae</taxon>
        <taxon>Fusarium</taxon>
        <taxon>Fusarium burgessii species complex</taxon>
    </lineage>
</organism>
<accession>A0A9P5E3U1</accession>
<feature type="region of interest" description="Disordered" evidence="1">
    <location>
        <begin position="1"/>
        <end position="61"/>
    </location>
</feature>
<evidence type="ECO:0000313" key="3">
    <source>
        <dbReference type="Proteomes" id="UP000730481"/>
    </source>
</evidence>
<evidence type="ECO:0000256" key="1">
    <source>
        <dbReference type="SAM" id="MobiDB-lite"/>
    </source>
</evidence>
<reference evidence="2" key="2">
    <citation type="submission" date="2020-02" db="EMBL/GenBank/DDBJ databases">
        <title>Identification and distribution of gene clusters putatively required for synthesis of sphingolipid metabolism inhibitors in phylogenetically diverse species of the filamentous fungus Fusarium.</title>
        <authorList>
            <person name="Kim H.-S."/>
            <person name="Busman M."/>
            <person name="Brown D.W."/>
            <person name="Divon H."/>
            <person name="Uhlig S."/>
            <person name="Proctor R.H."/>
        </authorList>
    </citation>
    <scope>NUCLEOTIDE SEQUENCE</scope>
    <source>
        <strain evidence="2">NRRL 25174</strain>
    </source>
</reference>
<dbReference type="EMBL" id="PVQB02000073">
    <property type="protein sequence ID" value="KAF4343888.1"/>
    <property type="molecule type" value="Genomic_DNA"/>
</dbReference>
<reference evidence="2" key="1">
    <citation type="journal article" date="2017" name="Mycologia">
        <title>Fusarium algeriense, sp. nov., a novel toxigenic crown rot pathogen of durum wheat from Algeria is nested in the Fusarium burgessii species complex.</title>
        <authorList>
            <person name="Laraba I."/>
            <person name="Keddad A."/>
            <person name="Boureghda H."/>
            <person name="Abdallah N."/>
            <person name="Vaughan M.M."/>
            <person name="Proctor R.H."/>
            <person name="Busman M."/>
            <person name="O'Donnell K."/>
        </authorList>
    </citation>
    <scope>NUCLEOTIDE SEQUENCE</scope>
    <source>
        <strain evidence="2">NRRL 25174</strain>
    </source>
</reference>
<proteinExistence type="predicted"/>
<dbReference type="OrthoDB" id="5064335at2759"/>
<name>A0A9P5E3U1_9HYPO</name>
<comment type="caution">
    <text evidence="2">The sequence shown here is derived from an EMBL/GenBank/DDBJ whole genome shotgun (WGS) entry which is preliminary data.</text>
</comment>
<sequence>METKKDSPYASSTDLSSDSDSNNVPQTDNYRTGHHAQKPLEGSGVHENGPNTAPEDLEDILLDDDDDSEFEVREDGYKVLDGPLTRGAMHRDRSMNELPPEDPAELKFDDREMVEVLHGELYYEGEEEHRLRYNFAILLSPIHRDPFCRTPKLTYESTSNLLQNVPGTQAQQETLAATAQIAKNNLVRSYSNLAGGLAYTARLAQDAMALTTQAGSHIAEEASLSGNGFAIQVQEWWPNVPPIINRGVLGSLTELVLEGVQSLPPTDSIIRPQGRRMPSGFH</sequence>